<dbReference type="AlphaFoldDB" id="A0A5C2SAF2"/>
<sequence>MLGPLHLIQAIARSGPALCMVSVPLLGSGALLTTYQTRWHHIGMHFTRSSIAGNETWLLSQEVELVAPHPLARYSILSTAVWHNSSAVSNPPVRVPA</sequence>
<evidence type="ECO:0000313" key="2">
    <source>
        <dbReference type="Proteomes" id="UP000313359"/>
    </source>
</evidence>
<name>A0A5C2SAF2_9APHY</name>
<dbReference type="EMBL" id="ML122264">
    <property type="protein sequence ID" value="RPD60822.1"/>
    <property type="molecule type" value="Genomic_DNA"/>
</dbReference>
<accession>A0A5C2SAF2</accession>
<proteinExistence type="predicted"/>
<dbReference type="Proteomes" id="UP000313359">
    <property type="component" value="Unassembled WGS sequence"/>
</dbReference>
<keyword evidence="2" id="KW-1185">Reference proteome</keyword>
<organism evidence="1 2">
    <name type="scientific">Lentinus tigrinus ALCF2SS1-6</name>
    <dbReference type="NCBI Taxonomy" id="1328759"/>
    <lineage>
        <taxon>Eukaryota</taxon>
        <taxon>Fungi</taxon>
        <taxon>Dikarya</taxon>
        <taxon>Basidiomycota</taxon>
        <taxon>Agaricomycotina</taxon>
        <taxon>Agaricomycetes</taxon>
        <taxon>Polyporales</taxon>
        <taxon>Polyporaceae</taxon>
        <taxon>Lentinus</taxon>
    </lineage>
</organism>
<evidence type="ECO:0000313" key="1">
    <source>
        <dbReference type="EMBL" id="RPD60822.1"/>
    </source>
</evidence>
<gene>
    <name evidence="1" type="ORF">L227DRAFT_84807</name>
</gene>
<reference evidence="1" key="1">
    <citation type="journal article" date="2018" name="Genome Biol. Evol.">
        <title>Genomics and development of Lentinus tigrinus, a white-rot wood-decaying mushroom with dimorphic fruiting bodies.</title>
        <authorList>
            <person name="Wu B."/>
            <person name="Xu Z."/>
            <person name="Knudson A."/>
            <person name="Carlson A."/>
            <person name="Chen N."/>
            <person name="Kovaka S."/>
            <person name="LaButti K."/>
            <person name="Lipzen A."/>
            <person name="Pennachio C."/>
            <person name="Riley R."/>
            <person name="Schakwitz W."/>
            <person name="Umezawa K."/>
            <person name="Ohm R.A."/>
            <person name="Grigoriev I.V."/>
            <person name="Nagy L.G."/>
            <person name="Gibbons J."/>
            <person name="Hibbett D."/>
        </authorList>
    </citation>
    <scope>NUCLEOTIDE SEQUENCE [LARGE SCALE GENOMIC DNA]</scope>
    <source>
        <strain evidence="1">ALCF2SS1-6</strain>
    </source>
</reference>
<protein>
    <submittedName>
        <fullName evidence="1">Uncharacterized protein</fullName>
    </submittedName>
</protein>